<dbReference type="InterPro" id="IPR006665">
    <property type="entry name" value="OmpA-like"/>
</dbReference>
<evidence type="ECO:0000259" key="6">
    <source>
        <dbReference type="PROSITE" id="PS51123"/>
    </source>
</evidence>
<feature type="compositionally biased region" description="Basic and acidic residues" evidence="5">
    <location>
        <begin position="167"/>
        <end position="177"/>
    </location>
</feature>
<evidence type="ECO:0000256" key="2">
    <source>
        <dbReference type="ARBA" id="ARBA00023136"/>
    </source>
</evidence>
<feature type="domain" description="OmpA-like" evidence="6">
    <location>
        <begin position="67"/>
        <end position="184"/>
    </location>
</feature>
<comment type="subcellular location">
    <subcellularLocation>
        <location evidence="1">Cell outer membrane</location>
    </subcellularLocation>
</comment>
<dbReference type="Pfam" id="PF00691">
    <property type="entry name" value="OmpA"/>
    <property type="match status" value="1"/>
</dbReference>
<evidence type="ECO:0000256" key="5">
    <source>
        <dbReference type="SAM" id="MobiDB-lite"/>
    </source>
</evidence>
<dbReference type="PANTHER" id="PTHR30329">
    <property type="entry name" value="STATOR ELEMENT OF FLAGELLAR MOTOR COMPLEX"/>
    <property type="match status" value="1"/>
</dbReference>
<gene>
    <name evidence="7" type="ORF">AB5J58_33060</name>
</gene>
<reference evidence="7" key="1">
    <citation type="submission" date="2024-07" db="EMBL/GenBank/DDBJ databases">
        <authorList>
            <person name="Yu S.T."/>
        </authorList>
    </citation>
    <scope>NUCLEOTIDE SEQUENCE</scope>
    <source>
        <strain evidence="7">R08</strain>
    </source>
</reference>
<protein>
    <submittedName>
        <fullName evidence="7">OmpA family protein</fullName>
    </submittedName>
</protein>
<keyword evidence="3" id="KW-0998">Cell outer membrane</keyword>
<dbReference type="SUPFAM" id="SSF103088">
    <property type="entry name" value="OmpA-like"/>
    <property type="match status" value="1"/>
</dbReference>
<proteinExistence type="predicted"/>
<dbReference type="RefSeq" id="WP_369190188.1">
    <property type="nucleotide sequence ID" value="NZ_CP163431.1"/>
</dbReference>
<dbReference type="EMBL" id="CP163431">
    <property type="protein sequence ID" value="XDQ04683.1"/>
    <property type="molecule type" value="Genomic_DNA"/>
</dbReference>
<dbReference type="InterPro" id="IPR036737">
    <property type="entry name" value="OmpA-like_sf"/>
</dbReference>
<dbReference type="InterPro" id="IPR050330">
    <property type="entry name" value="Bact_OuterMem_StrucFunc"/>
</dbReference>
<dbReference type="GO" id="GO:0009279">
    <property type="term" value="C:cell outer membrane"/>
    <property type="evidence" value="ECO:0007669"/>
    <property type="project" value="UniProtKB-SubCell"/>
</dbReference>
<accession>A0AB39MIB6</accession>
<dbReference type="CDD" id="cd07185">
    <property type="entry name" value="OmpA_C-like"/>
    <property type="match status" value="1"/>
</dbReference>
<feature type="region of interest" description="Disordered" evidence="5">
    <location>
        <begin position="162"/>
        <end position="185"/>
    </location>
</feature>
<evidence type="ECO:0000256" key="3">
    <source>
        <dbReference type="ARBA" id="ARBA00023237"/>
    </source>
</evidence>
<dbReference type="PANTHER" id="PTHR30329:SF21">
    <property type="entry name" value="LIPOPROTEIN YIAD-RELATED"/>
    <property type="match status" value="1"/>
</dbReference>
<keyword evidence="2 4" id="KW-0472">Membrane</keyword>
<dbReference type="InterPro" id="IPR006664">
    <property type="entry name" value="OMP_bac"/>
</dbReference>
<name>A0AB39MIB6_9ACTN</name>
<evidence type="ECO:0000313" key="7">
    <source>
        <dbReference type="EMBL" id="XDQ04683.1"/>
    </source>
</evidence>
<dbReference type="PRINTS" id="PR01021">
    <property type="entry name" value="OMPADOMAIN"/>
</dbReference>
<sequence length="185" mass="19812">MCPWALGTGPDILQRAAASPYGPRAGLALREGAALAPPRVLRLESESAGVSQVVGEEDGAERRRDTNTDVTYVLRAEILFAKDSARLSGPARSRVAAIAREIGRRRAVPVIVSGFTDDLGSSVHGDDLSTRRAQAVRSALADGLPPSVSFETRGFGERYPVASNRTEAGRRENRRVEISFPQEGS</sequence>
<dbReference type="AlphaFoldDB" id="A0AB39MIB6"/>
<dbReference type="Gene3D" id="3.30.1330.60">
    <property type="entry name" value="OmpA-like domain"/>
    <property type="match status" value="1"/>
</dbReference>
<dbReference type="PROSITE" id="PS51123">
    <property type="entry name" value="OMPA_2"/>
    <property type="match status" value="1"/>
</dbReference>
<evidence type="ECO:0000256" key="1">
    <source>
        <dbReference type="ARBA" id="ARBA00004442"/>
    </source>
</evidence>
<evidence type="ECO:0000256" key="4">
    <source>
        <dbReference type="PROSITE-ProRule" id="PRU00473"/>
    </source>
</evidence>
<organism evidence="7">
    <name type="scientific">Streptomyces sp. R08</name>
    <dbReference type="NCBI Taxonomy" id="3238624"/>
    <lineage>
        <taxon>Bacteria</taxon>
        <taxon>Bacillati</taxon>
        <taxon>Actinomycetota</taxon>
        <taxon>Actinomycetes</taxon>
        <taxon>Kitasatosporales</taxon>
        <taxon>Streptomycetaceae</taxon>
        <taxon>Streptomyces</taxon>
    </lineage>
</organism>